<organism evidence="1">
    <name type="scientific">viral metagenome</name>
    <dbReference type="NCBI Taxonomy" id="1070528"/>
    <lineage>
        <taxon>unclassified sequences</taxon>
        <taxon>metagenomes</taxon>
        <taxon>organismal metagenomes</taxon>
    </lineage>
</organism>
<evidence type="ECO:0000313" key="1">
    <source>
        <dbReference type="EMBL" id="QHT15310.1"/>
    </source>
</evidence>
<reference evidence="1" key="1">
    <citation type="journal article" date="2020" name="Nature">
        <title>Giant virus diversity and host interactions through global metagenomics.</title>
        <authorList>
            <person name="Schulz F."/>
            <person name="Roux S."/>
            <person name="Paez-Espino D."/>
            <person name="Jungbluth S."/>
            <person name="Walsh D.A."/>
            <person name="Denef V.J."/>
            <person name="McMahon K.D."/>
            <person name="Konstantinidis K.T."/>
            <person name="Eloe-Fadrosh E.A."/>
            <person name="Kyrpides N.C."/>
            <person name="Woyke T."/>
        </authorList>
    </citation>
    <scope>NUCLEOTIDE SEQUENCE</scope>
    <source>
        <strain evidence="1">GVMAG-M-3300023174-144</strain>
    </source>
</reference>
<name>A0A6C0DG81_9ZZZZ</name>
<dbReference type="AlphaFoldDB" id="A0A6C0DG81"/>
<accession>A0A6C0DG81</accession>
<protein>
    <submittedName>
        <fullName evidence="1">Uncharacterized protein</fullName>
    </submittedName>
</protein>
<sequence>MGSCSVPPVGRANNLSSFGYFVPMTYGRLNNCNNTLCYTYNHNYIYQPHTGYGKIGTTAAAYLASRKRL</sequence>
<proteinExistence type="predicted"/>
<dbReference type="EMBL" id="MN739605">
    <property type="protein sequence ID" value="QHT15310.1"/>
    <property type="molecule type" value="Genomic_DNA"/>
</dbReference>